<dbReference type="InterPro" id="IPR000504">
    <property type="entry name" value="RRM_dom"/>
</dbReference>
<dbReference type="InterPro" id="IPR012677">
    <property type="entry name" value="Nucleotide-bd_a/b_plait_sf"/>
</dbReference>
<dbReference type="KEGG" id="bdw:94336907"/>
<reference evidence="8" key="1">
    <citation type="journal article" date="2023" name="Nat. Microbiol.">
        <title>Babesia duncani multi-omics identifies virulence factors and drug targets.</title>
        <authorList>
            <person name="Singh P."/>
            <person name="Lonardi S."/>
            <person name="Liang Q."/>
            <person name="Vydyam P."/>
            <person name="Khabirova E."/>
            <person name="Fang T."/>
            <person name="Gihaz S."/>
            <person name="Thekkiniath J."/>
            <person name="Munshi M."/>
            <person name="Abel S."/>
            <person name="Ciampossin L."/>
            <person name="Batugedara G."/>
            <person name="Gupta M."/>
            <person name="Lu X.M."/>
            <person name="Lenz T."/>
            <person name="Chakravarty S."/>
            <person name="Cornillot E."/>
            <person name="Hu Y."/>
            <person name="Ma W."/>
            <person name="Gonzalez L.M."/>
            <person name="Sanchez S."/>
            <person name="Estrada K."/>
            <person name="Sanchez-Flores A."/>
            <person name="Montero E."/>
            <person name="Harb O.S."/>
            <person name="Le Roch K.G."/>
            <person name="Mamoun C.B."/>
        </authorList>
    </citation>
    <scope>NUCLEOTIDE SEQUENCE</scope>
    <source>
        <strain evidence="8">WA1</strain>
    </source>
</reference>
<keyword evidence="4 6" id="KW-0694">RNA-binding</keyword>
<dbReference type="InterPro" id="IPR035979">
    <property type="entry name" value="RBD_domain_sf"/>
</dbReference>
<dbReference type="Pfam" id="PF00076">
    <property type="entry name" value="RRM_1"/>
    <property type="match status" value="1"/>
</dbReference>
<evidence type="ECO:0000256" key="1">
    <source>
        <dbReference type="ARBA" id="ARBA00004123"/>
    </source>
</evidence>
<dbReference type="EMBL" id="JALLKP010000003">
    <property type="protein sequence ID" value="KAK2196012.1"/>
    <property type="molecule type" value="Genomic_DNA"/>
</dbReference>
<name>A0AAD9PJK5_9APIC</name>
<dbReference type="InterPro" id="IPR008111">
    <property type="entry name" value="RNA-bd_8"/>
</dbReference>
<dbReference type="PANTHER" id="PTHR45894">
    <property type="entry name" value="RNA-BINDING PROTEIN 8A"/>
    <property type="match status" value="1"/>
</dbReference>
<evidence type="ECO:0000259" key="7">
    <source>
        <dbReference type="PROSITE" id="PS50102"/>
    </source>
</evidence>
<protein>
    <submittedName>
        <fullName evidence="8">Bifunctional RNA recognition motif domain/RNA-binding domain superfamily/RBM8</fullName>
    </submittedName>
</protein>
<evidence type="ECO:0000256" key="3">
    <source>
        <dbReference type="ARBA" id="ARBA00022490"/>
    </source>
</evidence>
<dbReference type="GO" id="GO:0005634">
    <property type="term" value="C:nucleus"/>
    <property type="evidence" value="ECO:0007669"/>
    <property type="project" value="UniProtKB-SubCell"/>
</dbReference>
<comment type="subcellular location">
    <subcellularLocation>
        <location evidence="2">Cytoplasm</location>
    </subcellularLocation>
    <subcellularLocation>
        <location evidence="1">Nucleus</location>
    </subcellularLocation>
</comment>
<dbReference type="Proteomes" id="UP001214638">
    <property type="component" value="Unassembled WGS sequence"/>
</dbReference>
<keyword evidence="9" id="KW-1185">Reference proteome</keyword>
<evidence type="ECO:0000256" key="4">
    <source>
        <dbReference type="ARBA" id="ARBA00022884"/>
    </source>
</evidence>
<evidence type="ECO:0000313" key="9">
    <source>
        <dbReference type="Proteomes" id="UP001214638"/>
    </source>
</evidence>
<evidence type="ECO:0000313" key="8">
    <source>
        <dbReference type="EMBL" id="KAK2196012.1"/>
    </source>
</evidence>
<dbReference type="GeneID" id="94336907"/>
<dbReference type="SMART" id="SM00360">
    <property type="entry name" value="RRM"/>
    <property type="match status" value="1"/>
</dbReference>
<dbReference type="SUPFAM" id="SSF54928">
    <property type="entry name" value="RNA-binding domain, RBD"/>
    <property type="match status" value="1"/>
</dbReference>
<keyword evidence="5" id="KW-0539">Nucleus</keyword>
<keyword evidence="3" id="KW-0963">Cytoplasm</keyword>
<dbReference type="GO" id="GO:0003729">
    <property type="term" value="F:mRNA binding"/>
    <property type="evidence" value="ECO:0007669"/>
    <property type="project" value="InterPro"/>
</dbReference>
<dbReference type="InterPro" id="IPR033744">
    <property type="entry name" value="RRM_RBM8"/>
</dbReference>
<accession>A0AAD9PJK5</accession>
<dbReference type="PROSITE" id="PS50102">
    <property type="entry name" value="RRM"/>
    <property type="match status" value="1"/>
</dbReference>
<proteinExistence type="predicted"/>
<dbReference type="GO" id="GO:0005737">
    <property type="term" value="C:cytoplasm"/>
    <property type="evidence" value="ECO:0007669"/>
    <property type="project" value="UniProtKB-SubCell"/>
</dbReference>
<evidence type="ECO:0000256" key="6">
    <source>
        <dbReference type="PROSITE-ProRule" id="PRU00176"/>
    </source>
</evidence>
<gene>
    <name evidence="8" type="ORF">BdWA1_002610</name>
</gene>
<dbReference type="GO" id="GO:0006396">
    <property type="term" value="P:RNA processing"/>
    <property type="evidence" value="ECO:0007669"/>
    <property type="project" value="InterPro"/>
</dbReference>
<evidence type="ECO:0000256" key="2">
    <source>
        <dbReference type="ARBA" id="ARBA00004496"/>
    </source>
</evidence>
<organism evidence="8 9">
    <name type="scientific">Babesia duncani</name>
    <dbReference type="NCBI Taxonomy" id="323732"/>
    <lineage>
        <taxon>Eukaryota</taxon>
        <taxon>Sar</taxon>
        <taxon>Alveolata</taxon>
        <taxon>Apicomplexa</taxon>
        <taxon>Aconoidasida</taxon>
        <taxon>Piroplasmida</taxon>
        <taxon>Babesiidae</taxon>
        <taxon>Babesia</taxon>
    </lineage>
</organism>
<dbReference type="PRINTS" id="PR01738">
    <property type="entry name" value="RNABINDINGM8"/>
</dbReference>
<dbReference type="AlphaFoldDB" id="A0AAD9PJK5"/>
<feature type="domain" description="RRM" evidence="7">
    <location>
        <begin position="14"/>
        <end position="92"/>
    </location>
</feature>
<dbReference type="RefSeq" id="XP_067802854.1">
    <property type="nucleotide sequence ID" value="XM_067947632.1"/>
</dbReference>
<evidence type="ECO:0000256" key="5">
    <source>
        <dbReference type="ARBA" id="ARBA00023242"/>
    </source>
</evidence>
<dbReference type="Gene3D" id="3.30.70.330">
    <property type="match status" value="1"/>
</dbReference>
<sequence>MDQDKSHSKSIDGWVIIVTGIHAEAQEEDIREKFESFGQITNIHLNLDRRSGYVKGYALVEFHQEQEAQTAISEANGSKLLNQTIHVDWAFMS</sequence>
<dbReference type="CDD" id="cd12324">
    <property type="entry name" value="RRM_RBM8"/>
    <property type="match status" value="1"/>
</dbReference>
<comment type="caution">
    <text evidence="8">The sequence shown here is derived from an EMBL/GenBank/DDBJ whole genome shotgun (WGS) entry which is preliminary data.</text>
</comment>